<accession>A0A6C0DQP6</accession>
<organism evidence="2">
    <name type="scientific">viral metagenome</name>
    <dbReference type="NCBI Taxonomy" id="1070528"/>
    <lineage>
        <taxon>unclassified sequences</taxon>
        <taxon>metagenomes</taxon>
        <taxon>organismal metagenomes</taxon>
    </lineage>
</organism>
<dbReference type="AlphaFoldDB" id="A0A6C0DQP6"/>
<evidence type="ECO:0000313" key="2">
    <source>
        <dbReference type="EMBL" id="QHT18652.1"/>
    </source>
</evidence>
<name>A0A6C0DQP6_9ZZZZ</name>
<feature type="region of interest" description="Disordered" evidence="1">
    <location>
        <begin position="1"/>
        <end position="112"/>
    </location>
</feature>
<reference evidence="2" key="1">
    <citation type="journal article" date="2020" name="Nature">
        <title>Giant virus diversity and host interactions through global metagenomics.</title>
        <authorList>
            <person name="Schulz F."/>
            <person name="Roux S."/>
            <person name="Paez-Espino D."/>
            <person name="Jungbluth S."/>
            <person name="Walsh D.A."/>
            <person name="Denef V.J."/>
            <person name="McMahon K.D."/>
            <person name="Konstantinidis K.T."/>
            <person name="Eloe-Fadrosh E.A."/>
            <person name="Kyrpides N.C."/>
            <person name="Woyke T."/>
        </authorList>
    </citation>
    <scope>NUCLEOTIDE SEQUENCE</scope>
    <source>
        <strain evidence="2">GVMAG-M-3300023174-47</strain>
    </source>
</reference>
<feature type="compositionally biased region" description="Basic and acidic residues" evidence="1">
    <location>
        <begin position="8"/>
        <end position="17"/>
    </location>
</feature>
<feature type="compositionally biased region" description="Basic residues" evidence="1">
    <location>
        <begin position="70"/>
        <end position="82"/>
    </location>
</feature>
<feature type="compositionally biased region" description="Basic residues" evidence="1">
    <location>
        <begin position="28"/>
        <end position="43"/>
    </location>
</feature>
<protein>
    <submittedName>
        <fullName evidence="2">Uncharacterized protein</fullName>
    </submittedName>
</protein>
<sequence length="112" mass="12549">MATAPRDTPVEKTKEYTAIEVQDPYAAGKRRTTRRRRTMKKRGGSFQFKTQDVNTAPPPPPNAPQGPLGGRRRTRTRRHKLRGGNPGGEYKVPAYPAFPPTGPFKGGKRRKH</sequence>
<proteinExistence type="predicted"/>
<evidence type="ECO:0000256" key="1">
    <source>
        <dbReference type="SAM" id="MobiDB-lite"/>
    </source>
</evidence>
<dbReference type="EMBL" id="MN739658">
    <property type="protein sequence ID" value="QHT18652.1"/>
    <property type="molecule type" value="Genomic_DNA"/>
</dbReference>